<feature type="transmembrane region" description="Helical" evidence="2">
    <location>
        <begin position="186"/>
        <end position="203"/>
    </location>
</feature>
<dbReference type="STRING" id="1033731.SAMN05444145_11337"/>
<dbReference type="GO" id="GO:0004175">
    <property type="term" value="F:endopeptidase activity"/>
    <property type="evidence" value="ECO:0007669"/>
    <property type="project" value="UniProtKB-ARBA"/>
</dbReference>
<feature type="transmembrane region" description="Helical" evidence="2">
    <location>
        <begin position="209"/>
        <end position="226"/>
    </location>
</feature>
<accession>A0A1H4FXX0</accession>
<feature type="transmembrane region" description="Helical" evidence="2">
    <location>
        <begin position="154"/>
        <end position="174"/>
    </location>
</feature>
<dbReference type="OrthoDB" id="158986at2"/>
<dbReference type="EMBL" id="FNRI01000013">
    <property type="protein sequence ID" value="SEB01342.1"/>
    <property type="molecule type" value="Genomic_DNA"/>
</dbReference>
<protein>
    <recommendedName>
        <fullName evidence="3">CAAX prenyl protease 2/Lysostaphin resistance protein A-like domain-containing protein</fullName>
    </recommendedName>
</protein>
<evidence type="ECO:0000313" key="5">
    <source>
        <dbReference type="Proteomes" id="UP000183253"/>
    </source>
</evidence>
<gene>
    <name evidence="4" type="ORF">SAMN05444145_11337</name>
</gene>
<dbReference type="GO" id="GO:0080120">
    <property type="term" value="P:CAAX-box protein maturation"/>
    <property type="evidence" value="ECO:0007669"/>
    <property type="project" value="UniProtKB-ARBA"/>
</dbReference>
<evidence type="ECO:0000256" key="1">
    <source>
        <dbReference type="SAM" id="MobiDB-lite"/>
    </source>
</evidence>
<dbReference type="Proteomes" id="UP000183253">
    <property type="component" value="Unassembled WGS sequence"/>
</dbReference>
<feature type="transmembrane region" description="Helical" evidence="2">
    <location>
        <begin position="41"/>
        <end position="64"/>
    </location>
</feature>
<feature type="transmembrane region" description="Helical" evidence="2">
    <location>
        <begin position="84"/>
        <end position="101"/>
    </location>
</feature>
<reference evidence="4 5" key="1">
    <citation type="submission" date="2016-10" db="EMBL/GenBank/DDBJ databases">
        <authorList>
            <person name="de Groot N.N."/>
        </authorList>
    </citation>
    <scope>NUCLEOTIDE SEQUENCE [LARGE SCALE GENOMIC DNA]</scope>
    <source>
        <strain evidence="4 5">DSM 25383</strain>
    </source>
</reference>
<keyword evidence="2" id="KW-0812">Transmembrane</keyword>
<dbReference type="InterPro" id="IPR052710">
    <property type="entry name" value="CAAX_protease"/>
</dbReference>
<keyword evidence="2" id="KW-0472">Membrane</keyword>
<dbReference type="AlphaFoldDB" id="A0A1H4FXX0"/>
<dbReference type="PANTHER" id="PTHR36435:SF1">
    <property type="entry name" value="CAAX AMINO TERMINAL PROTEASE FAMILY PROTEIN"/>
    <property type="match status" value="1"/>
</dbReference>
<sequence length="297" mass="31933">MEEKKTTVPAAEREAAAEAQAETGTGELHDRRKFPTVGDMLALLGIGLGAQIVVGTAAVLFMLLAGHGFDYKAMEPAALGKLMAALYFCSMSLVLAGILYYRRARGGSGPWARFSVRGLNPALLLWAFVLIFAVGVVLEPLLNLLPELSLNVGRGFWTILSLVVFAPVFEELICRGVVLSSLRARYGVVTAWLVSSLFFGVLHGQPAQVIGASVIGLILGYVYLATDSMWSVMILHALNNAVAYLAMVTGHGNALLIELVESRTLYVLIYIAALALTAVSGYMMLRTLRRMKNPSAA</sequence>
<evidence type="ECO:0000313" key="4">
    <source>
        <dbReference type="EMBL" id="SEB01342.1"/>
    </source>
</evidence>
<keyword evidence="5" id="KW-1185">Reference proteome</keyword>
<feature type="compositionally biased region" description="Basic and acidic residues" evidence="1">
    <location>
        <begin position="1"/>
        <end position="16"/>
    </location>
</feature>
<feature type="transmembrane region" description="Helical" evidence="2">
    <location>
        <begin position="265"/>
        <end position="285"/>
    </location>
</feature>
<name>A0A1H4FXX0_9BACT</name>
<dbReference type="RefSeq" id="WP_020692873.1">
    <property type="nucleotide sequence ID" value="NZ_FNRI01000013.1"/>
</dbReference>
<feature type="domain" description="CAAX prenyl protease 2/Lysostaphin resistance protein A-like" evidence="3">
    <location>
        <begin position="156"/>
        <end position="242"/>
    </location>
</feature>
<evidence type="ECO:0000259" key="3">
    <source>
        <dbReference type="Pfam" id="PF02517"/>
    </source>
</evidence>
<feature type="region of interest" description="Disordered" evidence="1">
    <location>
        <begin position="1"/>
        <end position="31"/>
    </location>
</feature>
<keyword evidence="2" id="KW-1133">Transmembrane helix</keyword>
<dbReference type="Pfam" id="PF02517">
    <property type="entry name" value="Rce1-like"/>
    <property type="match status" value="1"/>
</dbReference>
<dbReference type="InterPro" id="IPR003675">
    <property type="entry name" value="Rce1/LyrA-like_dom"/>
</dbReference>
<proteinExistence type="predicted"/>
<feature type="transmembrane region" description="Helical" evidence="2">
    <location>
        <begin position="122"/>
        <end position="142"/>
    </location>
</feature>
<feature type="transmembrane region" description="Helical" evidence="2">
    <location>
        <begin position="238"/>
        <end position="259"/>
    </location>
</feature>
<evidence type="ECO:0000256" key="2">
    <source>
        <dbReference type="SAM" id="Phobius"/>
    </source>
</evidence>
<organism evidence="4 5">
    <name type="scientific">Alistipes timonensis JC136</name>
    <dbReference type="NCBI Taxonomy" id="1033731"/>
    <lineage>
        <taxon>Bacteria</taxon>
        <taxon>Pseudomonadati</taxon>
        <taxon>Bacteroidota</taxon>
        <taxon>Bacteroidia</taxon>
        <taxon>Bacteroidales</taxon>
        <taxon>Rikenellaceae</taxon>
        <taxon>Alistipes</taxon>
    </lineage>
</organism>
<dbReference type="PANTHER" id="PTHR36435">
    <property type="entry name" value="SLR1288 PROTEIN"/>
    <property type="match status" value="1"/>
</dbReference>